<dbReference type="OrthoDB" id="6427837at2759"/>
<reference evidence="1" key="1">
    <citation type="submission" date="2020-07" db="EMBL/GenBank/DDBJ databases">
        <title>Multicomponent nature underlies the extraordinary mechanical properties of spider dragline silk.</title>
        <authorList>
            <person name="Kono N."/>
            <person name="Nakamura H."/>
            <person name="Mori M."/>
            <person name="Yoshida Y."/>
            <person name="Ohtoshi R."/>
            <person name="Malay A.D."/>
            <person name="Moran D.A.P."/>
            <person name="Tomita M."/>
            <person name="Numata K."/>
            <person name="Arakawa K."/>
        </authorList>
    </citation>
    <scope>NUCLEOTIDE SEQUENCE</scope>
</reference>
<accession>A0A8X6LYW9</accession>
<dbReference type="Proteomes" id="UP000887116">
    <property type="component" value="Unassembled WGS sequence"/>
</dbReference>
<keyword evidence="2" id="KW-1185">Reference proteome</keyword>
<gene>
    <name evidence="1" type="ORF">TNCT_249921</name>
</gene>
<proteinExistence type="predicted"/>
<dbReference type="AlphaFoldDB" id="A0A8X6LYW9"/>
<comment type="caution">
    <text evidence="1">The sequence shown here is derived from an EMBL/GenBank/DDBJ whole genome shotgun (WGS) entry which is preliminary data.</text>
</comment>
<organism evidence="1 2">
    <name type="scientific">Trichonephila clavata</name>
    <name type="common">Joro spider</name>
    <name type="synonym">Nephila clavata</name>
    <dbReference type="NCBI Taxonomy" id="2740835"/>
    <lineage>
        <taxon>Eukaryota</taxon>
        <taxon>Metazoa</taxon>
        <taxon>Ecdysozoa</taxon>
        <taxon>Arthropoda</taxon>
        <taxon>Chelicerata</taxon>
        <taxon>Arachnida</taxon>
        <taxon>Araneae</taxon>
        <taxon>Araneomorphae</taxon>
        <taxon>Entelegynae</taxon>
        <taxon>Araneoidea</taxon>
        <taxon>Nephilidae</taxon>
        <taxon>Trichonephila</taxon>
    </lineage>
</organism>
<name>A0A8X6LYW9_TRICU</name>
<dbReference type="GO" id="GO:0003676">
    <property type="term" value="F:nucleic acid binding"/>
    <property type="evidence" value="ECO:0007669"/>
    <property type="project" value="InterPro"/>
</dbReference>
<protein>
    <submittedName>
        <fullName evidence="1">Uncharacterized protein</fullName>
    </submittedName>
</protein>
<dbReference type="Gene3D" id="3.30.420.10">
    <property type="entry name" value="Ribonuclease H-like superfamily/Ribonuclease H"/>
    <property type="match status" value="1"/>
</dbReference>
<sequence>MIPNDVLYLPSKTVRGVMGHDMHSNLLQQDNAGFLTAVIARTCLITMDTIPRPATMPDLSPIRNLWDVTRHYVKTLPLSQNLQDLLVKVQFTWDELRS</sequence>
<evidence type="ECO:0000313" key="1">
    <source>
        <dbReference type="EMBL" id="GFR27070.1"/>
    </source>
</evidence>
<dbReference type="EMBL" id="BMAO01038787">
    <property type="protein sequence ID" value="GFR27070.1"/>
    <property type="molecule type" value="Genomic_DNA"/>
</dbReference>
<evidence type="ECO:0000313" key="2">
    <source>
        <dbReference type="Proteomes" id="UP000887116"/>
    </source>
</evidence>
<dbReference type="InterPro" id="IPR036397">
    <property type="entry name" value="RNaseH_sf"/>
</dbReference>